<dbReference type="EMBL" id="FMJE01000007">
    <property type="protein sequence ID" value="SCM83575.1"/>
    <property type="molecule type" value="Genomic_DNA"/>
</dbReference>
<evidence type="ECO:0000256" key="1">
    <source>
        <dbReference type="SAM" id="SignalP"/>
    </source>
</evidence>
<feature type="signal peptide" evidence="1">
    <location>
        <begin position="1"/>
        <end position="25"/>
    </location>
</feature>
<protein>
    <submittedName>
        <fullName evidence="2">Uncharacterized protein</fullName>
    </submittedName>
</protein>
<organism evidence="2">
    <name type="scientific">uncultured Sporomusa sp</name>
    <dbReference type="NCBI Taxonomy" id="307249"/>
    <lineage>
        <taxon>Bacteria</taxon>
        <taxon>Bacillati</taxon>
        <taxon>Bacillota</taxon>
        <taxon>Negativicutes</taxon>
        <taxon>Selenomonadales</taxon>
        <taxon>Sporomusaceae</taxon>
        <taxon>Sporomusa</taxon>
        <taxon>environmental samples</taxon>
    </lineage>
</organism>
<gene>
    <name evidence="2" type="ORF">KL86SPO_70433</name>
</gene>
<proteinExistence type="predicted"/>
<accession>A0A212M1C7</accession>
<keyword evidence="1" id="KW-0732">Signal</keyword>
<dbReference type="AlphaFoldDB" id="A0A212M1C7"/>
<name>A0A212M1C7_9FIRM</name>
<feature type="chain" id="PRO_5013210921" evidence="1">
    <location>
        <begin position="26"/>
        <end position="426"/>
    </location>
</feature>
<reference evidence="2" key="1">
    <citation type="submission" date="2016-08" db="EMBL/GenBank/DDBJ databases">
        <authorList>
            <person name="Seilhamer J.J."/>
        </authorList>
    </citation>
    <scope>NUCLEOTIDE SEQUENCE</scope>
    <source>
        <strain evidence="2">86</strain>
    </source>
</reference>
<sequence>MHPRLMIVLSMFGLLLALWPGTGSAAGPTVDTIAVTITAAEPPPDKVAKRMTASITAVGEEMLAGRTVADVEINQANYEKLVREIFNRVLVGYSVDQAVITPGTTTRIVVVLEPWGEVVRSVSLELDSGSLSPEVMNLINRDIEQLEEQVGDVLIGLPVDSVAWAGGVSKVVIRELLANQLPEFRSNLEITAGQETHIKLSLIPSGPVVDTVQLSLRSRTIPNLLLAEAGTAVREAAGIMRGLPVAFVERHQKYFAGVVQSAAAKQSLVSRYGITLTPVVEPGVVTEVTLNAETDKYRLTLEGNLDVGREDDTTSAKLHFGKYTGSRDEVFLEIKVIADNLEWDFEPGWGHKFTETTFAGLKYNVSDHHSTLWLNHYIGSDWMLRLEDTPKLDYYEVGVRYKLHEFLSAEYVFTEKENWLRLTANL</sequence>
<evidence type="ECO:0000313" key="2">
    <source>
        <dbReference type="EMBL" id="SCM83575.1"/>
    </source>
</evidence>